<dbReference type="InterPro" id="IPR023142">
    <property type="entry name" value="MAST_pre-PK_dom_sf"/>
</dbReference>
<keyword evidence="13" id="KW-1185">Reference proteome</keyword>
<feature type="compositionally biased region" description="Low complexity" evidence="9">
    <location>
        <begin position="174"/>
        <end position="183"/>
    </location>
</feature>
<feature type="chain" id="PRO_5034274504" description="non-specific serine/threonine protein kinase" evidence="10">
    <location>
        <begin position="25"/>
        <end position="609"/>
    </location>
</feature>
<dbReference type="Gene3D" id="3.30.200.20">
    <property type="entry name" value="Phosphorylase Kinase, domain 1"/>
    <property type="match status" value="1"/>
</dbReference>
<evidence type="ECO:0000256" key="7">
    <source>
        <dbReference type="ARBA" id="ARBA00047899"/>
    </source>
</evidence>
<dbReference type="Pfam" id="PF08926">
    <property type="entry name" value="DUF1908"/>
    <property type="match status" value="1"/>
</dbReference>
<dbReference type="PANTHER" id="PTHR24356:SF150">
    <property type="entry name" value="MICROTUBULE-ASSOCIATED SERINE_THREONINE-PROTEIN KINASE 1"/>
    <property type="match status" value="1"/>
</dbReference>
<reference evidence="12" key="1">
    <citation type="submission" date="2025-08" db="UniProtKB">
        <authorList>
            <consortium name="Ensembl"/>
        </authorList>
    </citation>
    <scope>IDENTIFICATION</scope>
</reference>
<feature type="compositionally biased region" description="Low complexity" evidence="9">
    <location>
        <begin position="111"/>
        <end position="128"/>
    </location>
</feature>
<dbReference type="Gene3D" id="1.20.1480.20">
    <property type="entry name" value="MAST3 pre-PK domain-like"/>
    <property type="match status" value="1"/>
</dbReference>
<comment type="catalytic activity">
    <reaction evidence="8">
        <text>L-seryl-[protein] + ATP = O-phospho-L-seryl-[protein] + ADP + H(+)</text>
        <dbReference type="Rhea" id="RHEA:17989"/>
        <dbReference type="Rhea" id="RHEA-COMP:9863"/>
        <dbReference type="Rhea" id="RHEA-COMP:11604"/>
        <dbReference type="ChEBI" id="CHEBI:15378"/>
        <dbReference type="ChEBI" id="CHEBI:29999"/>
        <dbReference type="ChEBI" id="CHEBI:30616"/>
        <dbReference type="ChEBI" id="CHEBI:83421"/>
        <dbReference type="ChEBI" id="CHEBI:456216"/>
        <dbReference type="EC" id="2.7.11.1"/>
    </reaction>
</comment>
<evidence type="ECO:0000313" key="12">
    <source>
        <dbReference type="Ensembl" id="ENSCLMP00005005030.1"/>
    </source>
</evidence>
<proteinExistence type="predicted"/>
<dbReference type="SUPFAM" id="SSF56112">
    <property type="entry name" value="Protein kinase-like (PK-like)"/>
    <property type="match status" value="1"/>
</dbReference>
<organism evidence="12 13">
    <name type="scientific">Cyclopterus lumpus</name>
    <name type="common">Lumpsucker</name>
    <dbReference type="NCBI Taxonomy" id="8103"/>
    <lineage>
        <taxon>Eukaryota</taxon>
        <taxon>Metazoa</taxon>
        <taxon>Chordata</taxon>
        <taxon>Craniata</taxon>
        <taxon>Vertebrata</taxon>
        <taxon>Euteleostomi</taxon>
        <taxon>Actinopterygii</taxon>
        <taxon>Neopterygii</taxon>
        <taxon>Teleostei</taxon>
        <taxon>Neoteleostei</taxon>
        <taxon>Acanthomorphata</taxon>
        <taxon>Eupercaria</taxon>
        <taxon>Perciformes</taxon>
        <taxon>Cottioidei</taxon>
        <taxon>Cottales</taxon>
        <taxon>Cyclopteridae</taxon>
        <taxon>Cyclopterus</taxon>
    </lineage>
</organism>
<feature type="region of interest" description="Disordered" evidence="9">
    <location>
        <begin position="56"/>
        <end position="132"/>
    </location>
</feature>
<dbReference type="Proteomes" id="UP000694565">
    <property type="component" value="Unplaced"/>
</dbReference>
<evidence type="ECO:0000256" key="10">
    <source>
        <dbReference type="SAM" id="SignalP"/>
    </source>
</evidence>
<dbReference type="AlphaFoldDB" id="A0A8C2WIY3"/>
<evidence type="ECO:0000256" key="2">
    <source>
        <dbReference type="ARBA" id="ARBA00022527"/>
    </source>
</evidence>
<dbReference type="InterPro" id="IPR015022">
    <property type="entry name" value="MAST_pre-PK_dom"/>
</dbReference>
<name>A0A8C2WIY3_CYCLU</name>
<dbReference type="PROSITE" id="PS50011">
    <property type="entry name" value="PROTEIN_KINASE_DOM"/>
    <property type="match status" value="1"/>
</dbReference>
<dbReference type="GO" id="GO:0035556">
    <property type="term" value="P:intracellular signal transduction"/>
    <property type="evidence" value="ECO:0007669"/>
    <property type="project" value="TreeGrafter"/>
</dbReference>
<feature type="region of interest" description="Disordered" evidence="9">
    <location>
        <begin position="153"/>
        <end position="184"/>
    </location>
</feature>
<evidence type="ECO:0000256" key="6">
    <source>
        <dbReference type="ARBA" id="ARBA00022840"/>
    </source>
</evidence>
<dbReference type="GO" id="GO:0004674">
    <property type="term" value="F:protein serine/threonine kinase activity"/>
    <property type="evidence" value="ECO:0007669"/>
    <property type="project" value="UniProtKB-KW"/>
</dbReference>
<evidence type="ECO:0000313" key="13">
    <source>
        <dbReference type="Proteomes" id="UP000694565"/>
    </source>
</evidence>
<accession>A0A8C2WIY3</accession>
<evidence type="ECO:0000256" key="3">
    <source>
        <dbReference type="ARBA" id="ARBA00022679"/>
    </source>
</evidence>
<keyword evidence="5" id="KW-0418">Kinase</keyword>
<dbReference type="FunFam" id="1.20.1480.20:FF:000001">
    <property type="entry name" value="microtubule-associated serine/threonine-protein kinase 4 isoform X1"/>
    <property type="match status" value="1"/>
</dbReference>
<keyword evidence="3" id="KW-0808">Transferase</keyword>
<keyword evidence="10" id="KW-0732">Signal</keyword>
<feature type="domain" description="Protein kinase" evidence="11">
    <location>
        <begin position="350"/>
        <end position="605"/>
    </location>
</feature>
<dbReference type="Pfam" id="PF00069">
    <property type="entry name" value="Pkinase"/>
    <property type="match status" value="2"/>
</dbReference>
<dbReference type="SUPFAM" id="SSF140482">
    <property type="entry name" value="MAST3 pre-PK domain-like"/>
    <property type="match status" value="1"/>
</dbReference>
<dbReference type="GeneTree" id="ENSGT00940000157700"/>
<dbReference type="SMART" id="SM00220">
    <property type="entry name" value="S_TKc"/>
    <property type="match status" value="1"/>
</dbReference>
<reference evidence="12" key="2">
    <citation type="submission" date="2025-09" db="UniProtKB">
        <authorList>
            <consortium name="Ensembl"/>
        </authorList>
    </citation>
    <scope>IDENTIFICATION</scope>
</reference>
<evidence type="ECO:0000256" key="9">
    <source>
        <dbReference type="SAM" id="MobiDB-lite"/>
    </source>
</evidence>
<dbReference type="InterPro" id="IPR011009">
    <property type="entry name" value="Kinase-like_dom_sf"/>
</dbReference>
<dbReference type="PANTHER" id="PTHR24356">
    <property type="entry name" value="SERINE/THREONINE-PROTEIN KINASE"/>
    <property type="match status" value="1"/>
</dbReference>
<dbReference type="GO" id="GO:0007010">
    <property type="term" value="P:cytoskeleton organization"/>
    <property type="evidence" value="ECO:0007669"/>
    <property type="project" value="TreeGrafter"/>
</dbReference>
<dbReference type="EC" id="2.7.11.1" evidence="1"/>
<evidence type="ECO:0000256" key="5">
    <source>
        <dbReference type="ARBA" id="ARBA00022777"/>
    </source>
</evidence>
<evidence type="ECO:0000259" key="11">
    <source>
        <dbReference type="PROSITE" id="PS50011"/>
    </source>
</evidence>
<keyword evidence="6" id="KW-0067">ATP-binding</keyword>
<dbReference type="GO" id="GO:0000287">
    <property type="term" value="F:magnesium ion binding"/>
    <property type="evidence" value="ECO:0007669"/>
    <property type="project" value="InterPro"/>
</dbReference>
<keyword evidence="2" id="KW-0723">Serine/threonine-protein kinase</keyword>
<dbReference type="FunFam" id="3.30.200.20:FF:000012">
    <property type="entry name" value="microtubule-associated serine/threonine-protein kinase 2 isoform X1"/>
    <property type="match status" value="1"/>
</dbReference>
<keyword evidence="4" id="KW-0547">Nucleotide-binding</keyword>
<dbReference type="InterPro" id="IPR050236">
    <property type="entry name" value="Ser_Thr_kinase_AGC"/>
</dbReference>
<feature type="signal peptide" evidence="10">
    <location>
        <begin position="1"/>
        <end position="24"/>
    </location>
</feature>
<dbReference type="Gene3D" id="1.10.510.10">
    <property type="entry name" value="Transferase(Phosphotransferase) domain 1"/>
    <property type="match status" value="1"/>
</dbReference>
<comment type="catalytic activity">
    <reaction evidence="7">
        <text>L-threonyl-[protein] + ATP = O-phospho-L-threonyl-[protein] + ADP + H(+)</text>
        <dbReference type="Rhea" id="RHEA:46608"/>
        <dbReference type="Rhea" id="RHEA-COMP:11060"/>
        <dbReference type="Rhea" id="RHEA-COMP:11605"/>
        <dbReference type="ChEBI" id="CHEBI:15378"/>
        <dbReference type="ChEBI" id="CHEBI:30013"/>
        <dbReference type="ChEBI" id="CHEBI:30616"/>
        <dbReference type="ChEBI" id="CHEBI:61977"/>
        <dbReference type="ChEBI" id="CHEBI:456216"/>
        <dbReference type="EC" id="2.7.11.1"/>
    </reaction>
</comment>
<dbReference type="GO" id="GO:0005524">
    <property type="term" value="F:ATP binding"/>
    <property type="evidence" value="ECO:0007669"/>
    <property type="project" value="UniProtKB-KW"/>
</dbReference>
<evidence type="ECO:0000256" key="8">
    <source>
        <dbReference type="ARBA" id="ARBA00048679"/>
    </source>
</evidence>
<dbReference type="InterPro" id="IPR000719">
    <property type="entry name" value="Prot_kinase_dom"/>
</dbReference>
<evidence type="ECO:0000256" key="1">
    <source>
        <dbReference type="ARBA" id="ARBA00012513"/>
    </source>
</evidence>
<protein>
    <recommendedName>
        <fullName evidence="1">non-specific serine/threonine protein kinase</fullName>
        <ecNumber evidence="1">2.7.11.1</ecNumber>
    </recommendedName>
</protein>
<dbReference type="Ensembl" id="ENSCLMT00005005387.1">
    <property type="protein sequence ID" value="ENSCLMP00005005030.1"/>
    <property type="gene ID" value="ENSCLMG00005002707.1"/>
</dbReference>
<sequence length="609" mass="68982">MISGLQCGLCVPSPVLFFLSGCLSIPPLPDHSCHYISWQLPSFRCRTSNRKSLILTSTSPTLPRPHSPLPGHIGSSPLDSPRNFSPSGPAHFSFASSRRADGRRWSLASLPSSGYGTNTPSSTSSSSSQERLHQLPFQPTMDELHFLSKHFGSTESITDDDGGRRSPHVRPRSRSLSPGRSPSCYDNEIMMMNHVYKERFPKATAQMEERLAEFIHNYCPESVLPLADGVLSFIHHQVAELSRDCLTKSREGLITSVYFCELQENLEKLLDDAYERSESSELTFVTELVKKLFIIISRPARLLECLEFNPEEFYHLLEAAEDHAKEGQLMKADIPRYIISQLGLTRDPLEGKRRRESLPFLLAVYLVRHRETRQRFAMKKINKQNLILRNQIQQAFVERDILTFAENPFVVSMFCSFETRRHLCMVMEYVEGEGIRLGLVADSYCTEEGLDLKRCFMIHDTTLDLLITSMGHIKLTDFGLSKMGLMSLTTNLYEGHIEKDAREFLDKQVCGTPEYIAPEVILRQGYGKPVDWWAMGIILYEFLVGCVPFFGDTPEELFGQVITDNIVWPDGDDALPADAQDLISALLQTNPLMRLGSGTNFYIYLISEL</sequence>
<evidence type="ECO:0000256" key="4">
    <source>
        <dbReference type="ARBA" id="ARBA00022741"/>
    </source>
</evidence>